<dbReference type="SUPFAM" id="SSF52200">
    <property type="entry name" value="Toll/Interleukin receptor TIR domain"/>
    <property type="match status" value="1"/>
</dbReference>
<dbReference type="Gene3D" id="3.80.10.10">
    <property type="entry name" value="Ribonuclease Inhibitor"/>
    <property type="match status" value="3"/>
</dbReference>
<keyword evidence="10" id="KW-1185">Reference proteome</keyword>
<dbReference type="GO" id="GO:0006952">
    <property type="term" value="P:defense response"/>
    <property type="evidence" value="ECO:0007669"/>
    <property type="project" value="InterPro"/>
</dbReference>
<dbReference type="InterPro" id="IPR058192">
    <property type="entry name" value="WHD_ROQ1-like"/>
</dbReference>
<dbReference type="InterPro" id="IPR027417">
    <property type="entry name" value="P-loop_NTPase"/>
</dbReference>
<evidence type="ECO:0000256" key="4">
    <source>
        <dbReference type="ARBA" id="ARBA00022801"/>
    </source>
</evidence>
<keyword evidence="2" id="KW-0433">Leucine-rich repeat</keyword>
<dbReference type="Proteomes" id="UP001159364">
    <property type="component" value="Linkage Group LG07"/>
</dbReference>
<dbReference type="EMBL" id="JAIWQS010000007">
    <property type="protein sequence ID" value="KAJ8759521.1"/>
    <property type="molecule type" value="Genomic_DNA"/>
</dbReference>
<dbReference type="GO" id="GO:0007165">
    <property type="term" value="P:signal transduction"/>
    <property type="evidence" value="ECO:0007669"/>
    <property type="project" value="InterPro"/>
</dbReference>
<dbReference type="Gene3D" id="1.10.8.430">
    <property type="entry name" value="Helical domain of apoptotic protease-activating factors"/>
    <property type="match status" value="1"/>
</dbReference>
<keyword evidence="3" id="KW-0677">Repeat</keyword>
<evidence type="ECO:0000313" key="10">
    <source>
        <dbReference type="Proteomes" id="UP001159364"/>
    </source>
</evidence>
<evidence type="ECO:0000256" key="3">
    <source>
        <dbReference type="ARBA" id="ARBA00022737"/>
    </source>
</evidence>
<sequence>MATQQRKHHVFISFRGEDTRHNFVCHLYDTLSRKGLKTFVDDQLPRGKEINPVLLQAIQDSKVALIIFSENYASSSWCLDELLKIIECHETHNQIVIPVFYRVNPSDVRKQNGSFGKSFAKHSENPRYSNKIQKWKDALIKAANISGRGSDAIREDNKLIDQIVRDVLEKLKHLYPCSLEDFVGLDSKISQVKNLLTIGSSDVRMLGIWGMGGIGKTTLAEAIFTEVSSQFEGRCFVRVSEKGGIEKLLEQLISELLEEREVKIYTKTIGLFLQERLKSKRVFVVFDDVSDPSQLKDLTGNQSWFGAGSNIIITSRDEQVFKGITDNIYEVKALSHTESHQLFVRYAFKEEQTSQDHIPLIGSFVNYARGNPLAIKVLGSCVCGKGVKLWKSALTKLSNCPNEHIQNVLKLSYDGLDREEKAIFLHIACFFKGENKKVSKRVFKSCGLSADIGVSSLVGKSLVIISENDVLDMHDLLQEMGREIVRKESDYPRCRSRLWDAKEICDVFEEKEGTEATEIESISLNTSQIQIEIELDPNVFKRMPNLKFLRFYSSCGEGSKLRLTRGLYFLPSGLRYLYWDKYQLESLPTDFDAKELRVLHLPGSNIKQILKEVKDGGKLKVVAQSLIESPLISRVIDIVFGKLPFGIGNKVPSSSCRFVSKITHMDMEGCQNLKSFPNNVDFQCLEILNLRGCLKLKIFPEISTNLRKLDVGGTSIKEVHSSSIEGLSRLQELNMEFCKKLESLPSNICKLQALQKLDLGYCSSLKKFPKILEPMYNLRTVNLSFSAIEAIPSSIDNIKRLDCLFLVSCLNLTCFPESFGDLTRRLSGFLFNTRWKQQNLQNNTVGSQIDAAKWLKGLKPHNLLDLEDSECLSLHIIPPQSSACSECFNVKVRIVRKSMEDDTASLVSACVDYLIDLPSQTCLRSFSFFPPYYILDISELSIGKLPEHLGSLDYLRELDLRSNCFWEIPASIKQLSLLESLLLDNCGWLQSLPELPTSLCRLSAARCKFLKKLLAIEQPIFNGCQIIFNFNHCLKLEEKACEATAYQMLRNGPKDVYLCYPGSRITEWFKHQTTGDNIRIKLPSNWFINRRFFGFAFCIVFDPRRILMSNKYVEFECSFEDNYNPTSRFTYQTNFNLSGLPYYYLMQQHVLVWCLHDFNVWISESRQLFGLHCINMASFKFYTTDAERGEMKKCGITPLYMQDDEDDDDEDEYDHDEKAYWMLKSLFPTEMSTNEDDDEDMNSGGADDMFSEDDEVDEDMNSGDVDDMFW</sequence>
<dbReference type="PANTHER" id="PTHR11017">
    <property type="entry name" value="LEUCINE-RICH REPEAT-CONTAINING PROTEIN"/>
    <property type="match status" value="1"/>
</dbReference>
<evidence type="ECO:0000256" key="7">
    <source>
        <dbReference type="SAM" id="MobiDB-lite"/>
    </source>
</evidence>
<dbReference type="PROSITE" id="PS50104">
    <property type="entry name" value="TIR"/>
    <property type="match status" value="1"/>
</dbReference>
<dbReference type="SUPFAM" id="SSF52540">
    <property type="entry name" value="P-loop containing nucleoside triphosphate hydrolases"/>
    <property type="match status" value="1"/>
</dbReference>
<evidence type="ECO:0000256" key="5">
    <source>
        <dbReference type="ARBA" id="ARBA00023027"/>
    </source>
</evidence>
<evidence type="ECO:0000259" key="8">
    <source>
        <dbReference type="PROSITE" id="PS50104"/>
    </source>
</evidence>
<dbReference type="GO" id="GO:0061809">
    <property type="term" value="F:NAD+ nucleosidase activity, cyclic ADP-ribose generating"/>
    <property type="evidence" value="ECO:0007669"/>
    <property type="project" value="UniProtKB-EC"/>
</dbReference>
<dbReference type="Pfam" id="PF20160">
    <property type="entry name" value="C-JID"/>
    <property type="match status" value="1"/>
</dbReference>
<name>A0AAV8SYG8_9ROSI</name>
<keyword evidence="4" id="KW-0378">Hydrolase</keyword>
<dbReference type="InterPro" id="IPR002182">
    <property type="entry name" value="NB-ARC"/>
</dbReference>
<dbReference type="Gene3D" id="3.40.50.10140">
    <property type="entry name" value="Toll/interleukin-1 receptor homology (TIR) domain"/>
    <property type="match status" value="1"/>
</dbReference>
<comment type="catalytic activity">
    <reaction evidence="6">
        <text>NAD(+) + H2O = ADP-D-ribose + nicotinamide + H(+)</text>
        <dbReference type="Rhea" id="RHEA:16301"/>
        <dbReference type="ChEBI" id="CHEBI:15377"/>
        <dbReference type="ChEBI" id="CHEBI:15378"/>
        <dbReference type="ChEBI" id="CHEBI:17154"/>
        <dbReference type="ChEBI" id="CHEBI:57540"/>
        <dbReference type="ChEBI" id="CHEBI:57967"/>
        <dbReference type="EC" id="3.2.2.6"/>
    </reaction>
    <physiologicalReaction direction="left-to-right" evidence="6">
        <dbReference type="Rhea" id="RHEA:16302"/>
    </physiologicalReaction>
</comment>
<dbReference type="PRINTS" id="PR00364">
    <property type="entry name" value="DISEASERSIST"/>
</dbReference>
<evidence type="ECO:0000256" key="2">
    <source>
        <dbReference type="ARBA" id="ARBA00022614"/>
    </source>
</evidence>
<feature type="region of interest" description="Disordered" evidence="7">
    <location>
        <begin position="1231"/>
        <end position="1270"/>
    </location>
</feature>
<keyword evidence="5" id="KW-0520">NAD</keyword>
<dbReference type="PANTHER" id="PTHR11017:SF530">
    <property type="entry name" value="ADP-RIBOSYL CYCLASE_CYCLIC ADP-RIBOSE HYDROLASE"/>
    <property type="match status" value="1"/>
</dbReference>
<evidence type="ECO:0000313" key="9">
    <source>
        <dbReference type="EMBL" id="KAJ8759521.1"/>
    </source>
</evidence>
<gene>
    <name evidence="9" type="ORF">K2173_007138</name>
</gene>
<accession>A0AAV8SYG8</accession>
<dbReference type="SUPFAM" id="SSF52058">
    <property type="entry name" value="L domain-like"/>
    <property type="match status" value="2"/>
</dbReference>
<dbReference type="Gene3D" id="3.40.50.300">
    <property type="entry name" value="P-loop containing nucleotide triphosphate hydrolases"/>
    <property type="match status" value="1"/>
</dbReference>
<dbReference type="InterPro" id="IPR045344">
    <property type="entry name" value="C-JID"/>
</dbReference>
<organism evidence="9 10">
    <name type="scientific">Erythroxylum novogranatense</name>
    <dbReference type="NCBI Taxonomy" id="1862640"/>
    <lineage>
        <taxon>Eukaryota</taxon>
        <taxon>Viridiplantae</taxon>
        <taxon>Streptophyta</taxon>
        <taxon>Embryophyta</taxon>
        <taxon>Tracheophyta</taxon>
        <taxon>Spermatophyta</taxon>
        <taxon>Magnoliopsida</taxon>
        <taxon>eudicotyledons</taxon>
        <taxon>Gunneridae</taxon>
        <taxon>Pentapetalae</taxon>
        <taxon>rosids</taxon>
        <taxon>fabids</taxon>
        <taxon>Malpighiales</taxon>
        <taxon>Erythroxylaceae</taxon>
        <taxon>Erythroxylum</taxon>
    </lineage>
</organism>
<dbReference type="InterPro" id="IPR042197">
    <property type="entry name" value="Apaf_helical"/>
</dbReference>
<dbReference type="InterPro" id="IPR035897">
    <property type="entry name" value="Toll_tir_struct_dom_sf"/>
</dbReference>
<evidence type="ECO:0000256" key="6">
    <source>
        <dbReference type="ARBA" id="ARBA00047304"/>
    </source>
</evidence>
<feature type="domain" description="TIR" evidence="8">
    <location>
        <begin position="6"/>
        <end position="171"/>
    </location>
</feature>
<dbReference type="AlphaFoldDB" id="A0AAV8SYG8"/>
<comment type="caution">
    <text evidence="9">The sequence shown here is derived from an EMBL/GenBank/DDBJ whole genome shotgun (WGS) entry which is preliminary data.</text>
</comment>
<dbReference type="EC" id="3.2.2.6" evidence="1"/>
<feature type="compositionally biased region" description="Acidic residues" evidence="7">
    <location>
        <begin position="1249"/>
        <end position="1270"/>
    </location>
</feature>
<dbReference type="Pfam" id="PF23282">
    <property type="entry name" value="WHD_ROQ1"/>
    <property type="match status" value="1"/>
</dbReference>
<dbReference type="InterPro" id="IPR044974">
    <property type="entry name" value="Disease_R_plants"/>
</dbReference>
<proteinExistence type="predicted"/>
<dbReference type="GO" id="GO:0043531">
    <property type="term" value="F:ADP binding"/>
    <property type="evidence" value="ECO:0007669"/>
    <property type="project" value="InterPro"/>
</dbReference>
<dbReference type="FunFam" id="3.40.50.10140:FF:000007">
    <property type="entry name" value="Disease resistance protein (TIR-NBS-LRR class)"/>
    <property type="match status" value="1"/>
</dbReference>
<dbReference type="InterPro" id="IPR032675">
    <property type="entry name" value="LRR_dom_sf"/>
</dbReference>
<dbReference type="Pfam" id="PF01582">
    <property type="entry name" value="TIR"/>
    <property type="match status" value="1"/>
</dbReference>
<reference evidence="9 10" key="1">
    <citation type="submission" date="2021-09" db="EMBL/GenBank/DDBJ databases">
        <title>Genomic insights and catalytic innovation underlie evolution of tropane alkaloids biosynthesis.</title>
        <authorList>
            <person name="Wang Y.-J."/>
            <person name="Tian T."/>
            <person name="Huang J.-P."/>
            <person name="Huang S.-X."/>
        </authorList>
    </citation>
    <scope>NUCLEOTIDE SEQUENCE [LARGE SCALE GENOMIC DNA]</scope>
    <source>
        <strain evidence="9">KIB-2018</strain>
        <tissue evidence="9">Leaf</tissue>
    </source>
</reference>
<dbReference type="SMART" id="SM00255">
    <property type="entry name" value="TIR"/>
    <property type="match status" value="1"/>
</dbReference>
<dbReference type="InterPro" id="IPR000157">
    <property type="entry name" value="TIR_dom"/>
</dbReference>
<dbReference type="Pfam" id="PF00931">
    <property type="entry name" value="NB-ARC"/>
    <property type="match status" value="1"/>
</dbReference>
<protein>
    <recommendedName>
        <fullName evidence="1">ADP-ribosyl cyclase/cyclic ADP-ribose hydrolase</fullName>
        <ecNumber evidence="1">3.2.2.6</ecNumber>
    </recommendedName>
</protein>
<evidence type="ECO:0000256" key="1">
    <source>
        <dbReference type="ARBA" id="ARBA00011982"/>
    </source>
</evidence>